<gene>
    <name evidence="2" type="ORF">CR513_01538</name>
</gene>
<accession>A0A371IEQ1</accession>
<feature type="region of interest" description="Disordered" evidence="1">
    <location>
        <begin position="104"/>
        <end position="124"/>
    </location>
</feature>
<dbReference type="Proteomes" id="UP000257109">
    <property type="component" value="Unassembled WGS sequence"/>
</dbReference>
<evidence type="ECO:0000313" key="2">
    <source>
        <dbReference type="EMBL" id="RDY13517.1"/>
    </source>
</evidence>
<dbReference type="AlphaFoldDB" id="A0A371IEQ1"/>
<feature type="non-terminal residue" evidence="2">
    <location>
        <position position="1"/>
    </location>
</feature>
<sequence length="124" mass="14798">MPTLSPPAEFVLTIRICLDNKANCILDYIPHKYKDEVLYDVAPMHFGHLLLGHPWKFDRKVTHEEYKNRYTLAMNKRIIVLTTLKPNEAYAEYKLREELLSIQEKERKENMSENKQKIEKHKIT</sequence>
<proteinExistence type="predicted"/>
<comment type="caution">
    <text evidence="2">The sequence shown here is derived from an EMBL/GenBank/DDBJ whole genome shotgun (WGS) entry which is preliminary data.</text>
</comment>
<evidence type="ECO:0000256" key="1">
    <source>
        <dbReference type="SAM" id="MobiDB-lite"/>
    </source>
</evidence>
<name>A0A371IEQ1_MUCPR</name>
<protein>
    <submittedName>
        <fullName evidence="2">Uncharacterized protein</fullName>
    </submittedName>
</protein>
<reference evidence="2" key="1">
    <citation type="submission" date="2018-05" db="EMBL/GenBank/DDBJ databases">
        <title>Draft genome of Mucuna pruriens seed.</title>
        <authorList>
            <person name="Nnadi N.E."/>
            <person name="Vos R."/>
            <person name="Hasami M.H."/>
            <person name="Devisetty U.K."/>
            <person name="Aguiy J.C."/>
        </authorList>
    </citation>
    <scope>NUCLEOTIDE SEQUENCE [LARGE SCALE GENOMIC DNA]</scope>
    <source>
        <strain evidence="2">JCA_2017</strain>
    </source>
</reference>
<dbReference type="OrthoDB" id="1747743at2759"/>
<organism evidence="2 3">
    <name type="scientific">Mucuna pruriens</name>
    <name type="common">Velvet bean</name>
    <name type="synonym">Dolichos pruriens</name>
    <dbReference type="NCBI Taxonomy" id="157652"/>
    <lineage>
        <taxon>Eukaryota</taxon>
        <taxon>Viridiplantae</taxon>
        <taxon>Streptophyta</taxon>
        <taxon>Embryophyta</taxon>
        <taxon>Tracheophyta</taxon>
        <taxon>Spermatophyta</taxon>
        <taxon>Magnoliopsida</taxon>
        <taxon>eudicotyledons</taxon>
        <taxon>Gunneridae</taxon>
        <taxon>Pentapetalae</taxon>
        <taxon>rosids</taxon>
        <taxon>fabids</taxon>
        <taxon>Fabales</taxon>
        <taxon>Fabaceae</taxon>
        <taxon>Papilionoideae</taxon>
        <taxon>50 kb inversion clade</taxon>
        <taxon>NPAAA clade</taxon>
        <taxon>indigoferoid/millettioid clade</taxon>
        <taxon>Phaseoleae</taxon>
        <taxon>Mucuna</taxon>
    </lineage>
</organism>
<dbReference type="PANTHER" id="PTHR35046:SF9">
    <property type="entry name" value="RNA-DIRECTED DNA POLYMERASE"/>
    <property type="match status" value="1"/>
</dbReference>
<dbReference type="EMBL" id="QJKJ01000263">
    <property type="protein sequence ID" value="RDY13517.1"/>
    <property type="molecule type" value="Genomic_DNA"/>
</dbReference>
<keyword evidence="3" id="KW-1185">Reference proteome</keyword>
<evidence type="ECO:0000313" key="3">
    <source>
        <dbReference type="Proteomes" id="UP000257109"/>
    </source>
</evidence>
<dbReference type="PANTHER" id="PTHR35046">
    <property type="entry name" value="ZINC KNUCKLE (CCHC-TYPE) FAMILY PROTEIN"/>
    <property type="match status" value="1"/>
</dbReference>